<comment type="caution">
    <text evidence="2">The sequence shown here is derived from an EMBL/GenBank/DDBJ whole genome shotgun (WGS) entry which is preliminary data.</text>
</comment>
<proteinExistence type="predicted"/>
<feature type="non-terminal residue" evidence="2">
    <location>
        <position position="1"/>
    </location>
</feature>
<dbReference type="Proteomes" id="UP000789706">
    <property type="component" value="Unassembled WGS sequence"/>
</dbReference>
<evidence type="ECO:0000313" key="2">
    <source>
        <dbReference type="EMBL" id="CAG8524938.1"/>
    </source>
</evidence>
<keyword evidence="1" id="KW-0175">Coiled coil</keyword>
<accession>A0A9N9AAA6</accession>
<reference evidence="2" key="1">
    <citation type="submission" date="2021-06" db="EMBL/GenBank/DDBJ databases">
        <authorList>
            <person name="Kallberg Y."/>
            <person name="Tangrot J."/>
            <person name="Rosling A."/>
        </authorList>
    </citation>
    <scope>NUCLEOTIDE SEQUENCE</scope>
    <source>
        <strain evidence="2">AZ414A</strain>
    </source>
</reference>
<gene>
    <name evidence="2" type="ORF">DEBURN_LOCUS5852</name>
</gene>
<name>A0A9N9AAA6_9GLOM</name>
<dbReference type="AlphaFoldDB" id="A0A9N9AAA6"/>
<evidence type="ECO:0000256" key="1">
    <source>
        <dbReference type="SAM" id="Coils"/>
    </source>
</evidence>
<dbReference type="EMBL" id="CAJVPK010000549">
    <property type="protein sequence ID" value="CAG8524938.1"/>
    <property type="molecule type" value="Genomic_DNA"/>
</dbReference>
<keyword evidence="3" id="KW-1185">Reference proteome</keyword>
<sequence length="158" mass="19136">MEKNDTANENIMNMLLEIQQDIKEIKEQVKDIDERLELVETHCVYEILNDEETLIHEWGRQWYTNRKQKSILEEKIEIVKKIKNIREEYNIEIEVPSWTEQYKRLKIERPRISTDSLIRTTNKQVEVLTNPEEIKQEVKNVFSHRITSQNIENLDQNQ</sequence>
<organism evidence="2 3">
    <name type="scientific">Diversispora eburnea</name>
    <dbReference type="NCBI Taxonomy" id="1213867"/>
    <lineage>
        <taxon>Eukaryota</taxon>
        <taxon>Fungi</taxon>
        <taxon>Fungi incertae sedis</taxon>
        <taxon>Mucoromycota</taxon>
        <taxon>Glomeromycotina</taxon>
        <taxon>Glomeromycetes</taxon>
        <taxon>Diversisporales</taxon>
        <taxon>Diversisporaceae</taxon>
        <taxon>Diversispora</taxon>
    </lineage>
</organism>
<evidence type="ECO:0000313" key="3">
    <source>
        <dbReference type="Proteomes" id="UP000789706"/>
    </source>
</evidence>
<protein>
    <submittedName>
        <fullName evidence="2">2479_t:CDS:1</fullName>
    </submittedName>
</protein>
<feature type="coiled-coil region" evidence="1">
    <location>
        <begin position="8"/>
        <end position="42"/>
    </location>
</feature>